<feature type="region of interest" description="Disordered" evidence="2">
    <location>
        <begin position="232"/>
        <end position="298"/>
    </location>
</feature>
<evidence type="ECO:0000313" key="3">
    <source>
        <dbReference type="EMBL" id="KAG5839973.1"/>
    </source>
</evidence>
<organism evidence="3 4">
    <name type="scientific">Anguilla anguilla</name>
    <name type="common">European freshwater eel</name>
    <name type="synonym">Muraena anguilla</name>
    <dbReference type="NCBI Taxonomy" id="7936"/>
    <lineage>
        <taxon>Eukaryota</taxon>
        <taxon>Metazoa</taxon>
        <taxon>Chordata</taxon>
        <taxon>Craniata</taxon>
        <taxon>Vertebrata</taxon>
        <taxon>Euteleostomi</taxon>
        <taxon>Actinopterygii</taxon>
        <taxon>Neopterygii</taxon>
        <taxon>Teleostei</taxon>
        <taxon>Anguilliformes</taxon>
        <taxon>Anguillidae</taxon>
        <taxon>Anguilla</taxon>
    </lineage>
</organism>
<evidence type="ECO:0000256" key="2">
    <source>
        <dbReference type="SAM" id="MobiDB-lite"/>
    </source>
</evidence>
<evidence type="ECO:0000313" key="4">
    <source>
        <dbReference type="Proteomes" id="UP001044222"/>
    </source>
</evidence>
<feature type="coiled-coil region" evidence="1">
    <location>
        <begin position="23"/>
        <end position="50"/>
    </location>
</feature>
<dbReference type="AlphaFoldDB" id="A0A9D3M3F1"/>
<gene>
    <name evidence="3" type="ORF">ANANG_G00211110</name>
</gene>
<feature type="coiled-coil region" evidence="1">
    <location>
        <begin position="122"/>
        <end position="163"/>
    </location>
</feature>
<keyword evidence="1" id="KW-0175">Coiled coil</keyword>
<comment type="caution">
    <text evidence="3">The sequence shown here is derived from an EMBL/GenBank/DDBJ whole genome shotgun (WGS) entry which is preliminary data.</text>
</comment>
<keyword evidence="4" id="KW-1185">Reference proteome</keyword>
<dbReference type="Proteomes" id="UP001044222">
    <property type="component" value="Chromosome 11"/>
</dbReference>
<reference evidence="3" key="1">
    <citation type="submission" date="2021-01" db="EMBL/GenBank/DDBJ databases">
        <title>A chromosome-scale assembly of European eel, Anguilla anguilla.</title>
        <authorList>
            <person name="Henkel C."/>
            <person name="Jong-Raadsen S.A."/>
            <person name="Dufour S."/>
            <person name="Weltzien F.-A."/>
            <person name="Palstra A.P."/>
            <person name="Pelster B."/>
            <person name="Spaink H.P."/>
            <person name="Van Den Thillart G.E."/>
            <person name="Jansen H."/>
            <person name="Zahm M."/>
            <person name="Klopp C."/>
            <person name="Cedric C."/>
            <person name="Louis A."/>
            <person name="Berthelot C."/>
            <person name="Parey E."/>
            <person name="Roest Crollius H."/>
            <person name="Montfort J."/>
            <person name="Robinson-Rechavi M."/>
            <person name="Bucao C."/>
            <person name="Bouchez O."/>
            <person name="Gislard M."/>
            <person name="Lluch J."/>
            <person name="Milhes M."/>
            <person name="Lampietro C."/>
            <person name="Lopez Roques C."/>
            <person name="Donnadieu C."/>
            <person name="Braasch I."/>
            <person name="Desvignes T."/>
            <person name="Postlethwait J."/>
            <person name="Bobe J."/>
            <person name="Guiguen Y."/>
            <person name="Dirks R."/>
        </authorList>
    </citation>
    <scope>NUCLEOTIDE SEQUENCE</scope>
    <source>
        <strain evidence="3">Tag_6206</strain>
        <tissue evidence="3">Liver</tissue>
    </source>
</reference>
<evidence type="ECO:0000256" key="1">
    <source>
        <dbReference type="SAM" id="Coils"/>
    </source>
</evidence>
<feature type="compositionally biased region" description="Basic and acidic residues" evidence="2">
    <location>
        <begin position="270"/>
        <end position="289"/>
    </location>
</feature>
<accession>A0A9D3M3F1</accession>
<dbReference type="EMBL" id="JAFIRN010000011">
    <property type="protein sequence ID" value="KAG5839973.1"/>
    <property type="molecule type" value="Genomic_DNA"/>
</dbReference>
<protein>
    <submittedName>
        <fullName evidence="3">Uncharacterized protein</fullName>
    </submittedName>
</protein>
<sequence length="298" mass="34190">MERENGEFKANLDQQKNIFEADKGSLEKTLESITNLLQEKEQTLQQKLAEQELLHRAREAQLLSEVKACEMSLTAMTTKRQANEDSYKTQIKELEEHFSDLEISSKNENDILKESLKAYKGSQIQQDEIKSLKCQLESMAEKIQELESTLKNERAQNEATAQNKEQLDGYRGHFQEERERQLILKDEVTFHQNKAYMNKVAYHHSKRALDRERNKTADLHRKLEELNKTLAEYSGKSESPQSAQAGPCEKDVSPHHGHPSNSVRSAAGQDRNRRQRGEGRPGLRGRKEPCSSQSKGIT</sequence>
<proteinExistence type="predicted"/>
<name>A0A9D3M3F1_ANGAN</name>